<dbReference type="InterPro" id="IPR020605">
    <property type="entry name" value="Octanoyltransferase_CS"/>
</dbReference>
<dbReference type="GO" id="GO:0033819">
    <property type="term" value="F:lipoyl(octanoyl) transferase activity"/>
    <property type="evidence" value="ECO:0007669"/>
    <property type="project" value="UniProtKB-EC"/>
</dbReference>
<evidence type="ECO:0000256" key="10">
    <source>
        <dbReference type="PIRSR" id="PIRSR016262-3"/>
    </source>
</evidence>
<protein>
    <recommendedName>
        <fullName evidence="6 7">Octanoyltransferase</fullName>
        <ecNumber evidence="6 7">2.3.1.181</ecNumber>
    </recommendedName>
    <alternativeName>
        <fullName evidence="6">Lipoate-protein ligase B</fullName>
    </alternativeName>
    <alternativeName>
        <fullName evidence="6">Lipoyl/octanoyl transferase</fullName>
    </alternativeName>
    <alternativeName>
        <fullName evidence="6">Octanoyl-[acyl-carrier-protein]-protein N-octanoyltransferase</fullName>
    </alternativeName>
</protein>
<dbReference type="FunFam" id="3.30.930.10:FF:000020">
    <property type="entry name" value="Octanoyltransferase"/>
    <property type="match status" value="1"/>
</dbReference>
<keyword evidence="3 6" id="KW-0808">Transferase</keyword>
<dbReference type="NCBIfam" id="NF010922">
    <property type="entry name" value="PRK14342.1"/>
    <property type="match status" value="1"/>
</dbReference>
<proteinExistence type="inferred from homology"/>
<dbReference type="EC" id="2.3.1.181" evidence="6 7"/>
<sequence>MDTVIIRHLGHVPYAPIYQTMQAFTDARTADTPDELWFLQHYPVYTLGQAGKVEHLLDTGNIPIQPIDRGGQVTYHGLGQLVVYILMDLKRRHWGVRQLVTALEQAIIDYLAQHQITATRREHAPGVYVADRKIAALGLRVRHGCSYHGLSFNINMDLKPFNGINPCGYPDLQVTQLIDLGITDPLPIVFEQFAHCLCQALDYCPTVPLSDLFTSEVFECQAIQ</sequence>
<dbReference type="NCBIfam" id="TIGR00214">
    <property type="entry name" value="lipB"/>
    <property type="match status" value="1"/>
</dbReference>
<evidence type="ECO:0000256" key="3">
    <source>
        <dbReference type="ARBA" id="ARBA00022679"/>
    </source>
</evidence>
<dbReference type="UniPathway" id="UPA00538">
    <property type="reaction ID" value="UER00592"/>
</dbReference>
<evidence type="ECO:0000259" key="11">
    <source>
        <dbReference type="PROSITE" id="PS51733"/>
    </source>
</evidence>
<name>I3CH82_9GAMM</name>
<evidence type="ECO:0000256" key="4">
    <source>
        <dbReference type="ARBA" id="ARBA00023315"/>
    </source>
</evidence>
<feature type="binding site" evidence="6 9">
    <location>
        <begin position="69"/>
        <end position="76"/>
    </location>
    <ligand>
        <name>substrate</name>
    </ligand>
</feature>
<dbReference type="SUPFAM" id="SSF55681">
    <property type="entry name" value="Class II aaRS and biotin synthetases"/>
    <property type="match status" value="1"/>
</dbReference>
<dbReference type="Proteomes" id="UP000005744">
    <property type="component" value="Unassembled WGS sequence"/>
</dbReference>
<evidence type="ECO:0000256" key="2">
    <source>
        <dbReference type="ARBA" id="ARBA00022490"/>
    </source>
</evidence>
<feature type="binding site" evidence="6 9">
    <location>
        <begin position="149"/>
        <end position="151"/>
    </location>
    <ligand>
        <name>substrate</name>
    </ligand>
</feature>
<keyword evidence="12" id="KW-0436">Ligase</keyword>
<dbReference type="PROSITE" id="PS51733">
    <property type="entry name" value="BPL_LPL_CATALYTIC"/>
    <property type="match status" value="1"/>
</dbReference>
<reference evidence="12 13" key="1">
    <citation type="submission" date="2011-11" db="EMBL/GenBank/DDBJ databases">
        <title>Improved High-Quality Draft sequence of Beggiatoa alba B18lD.</title>
        <authorList>
            <consortium name="US DOE Joint Genome Institute"/>
            <person name="Lucas S."/>
            <person name="Han J."/>
            <person name="Lapidus A."/>
            <person name="Cheng J.-F."/>
            <person name="Goodwin L."/>
            <person name="Pitluck S."/>
            <person name="Peters L."/>
            <person name="Mikhailova N."/>
            <person name="Held B."/>
            <person name="Detter J.C."/>
            <person name="Han C."/>
            <person name="Tapia R."/>
            <person name="Land M."/>
            <person name="Hauser L."/>
            <person name="Kyrpides N."/>
            <person name="Ivanova N."/>
            <person name="Pagani I."/>
            <person name="Samuel K."/>
            <person name="Teske A."/>
            <person name="Mueller J."/>
            <person name="Woyke T."/>
        </authorList>
    </citation>
    <scope>NUCLEOTIDE SEQUENCE [LARGE SCALE GENOMIC DNA]</scope>
    <source>
        <strain evidence="12 13">B18LD</strain>
    </source>
</reference>
<dbReference type="HOGENOM" id="CLU_035168_3_1_6"/>
<keyword evidence="4 6" id="KW-0012">Acyltransferase</keyword>
<dbReference type="GO" id="GO:0009249">
    <property type="term" value="P:protein lipoylation"/>
    <property type="evidence" value="ECO:0007669"/>
    <property type="project" value="InterPro"/>
</dbReference>
<accession>I3CH82</accession>
<dbReference type="InterPro" id="IPR004143">
    <property type="entry name" value="BPL_LPL_catalytic"/>
</dbReference>
<comment type="subcellular location">
    <subcellularLocation>
        <location evidence="6">Cytoplasm</location>
    </subcellularLocation>
</comment>
<evidence type="ECO:0000313" key="12">
    <source>
        <dbReference type="EMBL" id="EIJ42975.1"/>
    </source>
</evidence>
<dbReference type="eggNOG" id="COG0321">
    <property type="taxonomic scope" value="Bacteria"/>
</dbReference>
<dbReference type="PANTHER" id="PTHR10993:SF7">
    <property type="entry name" value="LIPOYLTRANSFERASE 2, MITOCHONDRIAL-RELATED"/>
    <property type="match status" value="1"/>
</dbReference>
<feature type="site" description="Lowers pKa of active site Cys" evidence="6 10">
    <location>
        <position position="133"/>
    </location>
</feature>
<evidence type="ECO:0000256" key="5">
    <source>
        <dbReference type="ARBA" id="ARBA00024732"/>
    </source>
</evidence>
<evidence type="ECO:0000256" key="6">
    <source>
        <dbReference type="HAMAP-Rule" id="MF_00013"/>
    </source>
</evidence>
<dbReference type="GO" id="GO:0016874">
    <property type="term" value="F:ligase activity"/>
    <property type="evidence" value="ECO:0007669"/>
    <property type="project" value="UniProtKB-KW"/>
</dbReference>
<comment type="catalytic activity">
    <reaction evidence="6 7">
        <text>octanoyl-[ACP] + L-lysyl-[protein] = N(6)-octanoyl-L-lysyl-[protein] + holo-[ACP] + H(+)</text>
        <dbReference type="Rhea" id="RHEA:17665"/>
        <dbReference type="Rhea" id="RHEA-COMP:9636"/>
        <dbReference type="Rhea" id="RHEA-COMP:9685"/>
        <dbReference type="Rhea" id="RHEA-COMP:9752"/>
        <dbReference type="Rhea" id="RHEA-COMP:9928"/>
        <dbReference type="ChEBI" id="CHEBI:15378"/>
        <dbReference type="ChEBI" id="CHEBI:29969"/>
        <dbReference type="ChEBI" id="CHEBI:64479"/>
        <dbReference type="ChEBI" id="CHEBI:78463"/>
        <dbReference type="ChEBI" id="CHEBI:78809"/>
        <dbReference type="EC" id="2.3.1.181"/>
    </reaction>
</comment>
<comment type="function">
    <text evidence="5 6 7">Catalyzes the transfer of endogenously produced octanoic acid from octanoyl-acyl-carrier-protein onto the lipoyl domains of lipoate-dependent enzymes. Lipoyl-ACP can also act as a substrate although octanoyl-ACP is likely to be the physiological substrate.</text>
</comment>
<comment type="similarity">
    <text evidence="6 7">Belongs to the LipB family.</text>
</comment>
<dbReference type="Pfam" id="PF21948">
    <property type="entry name" value="LplA-B_cat"/>
    <property type="match status" value="1"/>
</dbReference>
<feature type="domain" description="BPL/LPL catalytic" evidence="11">
    <location>
        <begin position="30"/>
        <end position="205"/>
    </location>
</feature>
<dbReference type="STRING" id="395493.BegalDRAFT_2110"/>
<comment type="pathway">
    <text evidence="1 6 7">Protein modification; protein lipoylation via endogenous pathway; protein N(6)-(lipoyl)lysine from octanoyl-[acyl-carrier-protein]: step 1/2.</text>
</comment>
<evidence type="ECO:0000256" key="7">
    <source>
        <dbReference type="PIRNR" id="PIRNR016262"/>
    </source>
</evidence>
<keyword evidence="13" id="KW-1185">Reference proteome</keyword>
<dbReference type="CDD" id="cd16444">
    <property type="entry name" value="LipB"/>
    <property type="match status" value="1"/>
</dbReference>
<dbReference type="PROSITE" id="PS01313">
    <property type="entry name" value="LIPB"/>
    <property type="match status" value="1"/>
</dbReference>
<dbReference type="Gene3D" id="3.30.930.10">
    <property type="entry name" value="Bira Bifunctional Protein, Domain 2"/>
    <property type="match status" value="1"/>
</dbReference>
<comment type="miscellaneous">
    <text evidence="6">In the reaction, the free carboxyl group of octanoic acid is attached via an amide linkage to the epsilon-amino group of a specific lysine residue of lipoyl domains of lipoate-dependent enzymes.</text>
</comment>
<dbReference type="OrthoDB" id="9787061at2"/>
<dbReference type="EMBL" id="JH600070">
    <property type="protein sequence ID" value="EIJ42975.1"/>
    <property type="molecule type" value="Genomic_DNA"/>
</dbReference>
<dbReference type="RefSeq" id="WP_002689820.1">
    <property type="nucleotide sequence ID" value="NZ_JH600070.1"/>
</dbReference>
<keyword evidence="2 6" id="KW-0963">Cytoplasm</keyword>
<dbReference type="PANTHER" id="PTHR10993">
    <property type="entry name" value="OCTANOYLTRANSFERASE"/>
    <property type="match status" value="1"/>
</dbReference>
<feature type="active site" description="Acyl-thioester intermediate" evidence="6 8">
    <location>
        <position position="167"/>
    </location>
</feature>
<organism evidence="12 13">
    <name type="scientific">Beggiatoa alba B18LD</name>
    <dbReference type="NCBI Taxonomy" id="395493"/>
    <lineage>
        <taxon>Bacteria</taxon>
        <taxon>Pseudomonadati</taxon>
        <taxon>Pseudomonadota</taxon>
        <taxon>Gammaproteobacteria</taxon>
        <taxon>Thiotrichales</taxon>
        <taxon>Thiotrichaceae</taxon>
        <taxon>Beggiatoa</taxon>
    </lineage>
</organism>
<dbReference type="GO" id="GO:0005737">
    <property type="term" value="C:cytoplasm"/>
    <property type="evidence" value="ECO:0007669"/>
    <property type="project" value="UniProtKB-SubCell"/>
</dbReference>
<dbReference type="InterPro" id="IPR000544">
    <property type="entry name" value="Octanoyltransferase"/>
</dbReference>
<dbReference type="HAMAP" id="MF_00013">
    <property type="entry name" value="LipB"/>
    <property type="match status" value="1"/>
</dbReference>
<dbReference type="PIRSF" id="PIRSF016262">
    <property type="entry name" value="LPLase"/>
    <property type="match status" value="1"/>
</dbReference>
<dbReference type="AlphaFoldDB" id="I3CH82"/>
<evidence type="ECO:0000256" key="1">
    <source>
        <dbReference type="ARBA" id="ARBA00004821"/>
    </source>
</evidence>
<evidence type="ECO:0000256" key="9">
    <source>
        <dbReference type="PIRSR" id="PIRSR016262-2"/>
    </source>
</evidence>
<dbReference type="InterPro" id="IPR045864">
    <property type="entry name" value="aa-tRNA-synth_II/BPL/LPL"/>
</dbReference>
<feature type="binding site" evidence="6 9">
    <location>
        <begin position="136"/>
        <end position="138"/>
    </location>
    <ligand>
        <name>substrate</name>
    </ligand>
</feature>
<gene>
    <name evidence="6" type="primary">lipB</name>
    <name evidence="12" type="ORF">BegalDRAFT_2110</name>
</gene>
<evidence type="ECO:0000256" key="8">
    <source>
        <dbReference type="PIRSR" id="PIRSR016262-1"/>
    </source>
</evidence>
<evidence type="ECO:0000313" key="13">
    <source>
        <dbReference type="Proteomes" id="UP000005744"/>
    </source>
</evidence>